<dbReference type="Proteomes" id="UP001630127">
    <property type="component" value="Unassembled WGS sequence"/>
</dbReference>
<evidence type="ECO:0000256" key="1">
    <source>
        <dbReference type="SAM" id="SignalP"/>
    </source>
</evidence>
<feature type="domain" description="Peptide N-acetyl-beta-D-glucosaminyl asparaginase amidase A N-terminal" evidence="2">
    <location>
        <begin position="80"/>
        <end position="407"/>
    </location>
</feature>
<accession>A0ABD2YQ59</accession>
<evidence type="ECO:0000259" key="2">
    <source>
        <dbReference type="Pfam" id="PF12222"/>
    </source>
</evidence>
<sequence>MAPPYPFLFQLLLPLLFLLHQPLFSSANNLYRTKTLFRSHLTTSDDADANDSTSLFLKTTPLTTYFEVTKPIQLPKTKPFSYLILQHDFGYTYGQRPVLATYTPPFNFPSQNFAKIVLEWKATCKGRQFDRIFGVWLGGVEILRSCTAEPRATGIVWTVEKDITRYYSLLMTNQTLAVYLGNVVDKTYTGVYHVNLRMHFYPAEQKYSTSSFNVPDLDDSVVEFDSGADLVLPISRNLPLNDGLWFEIENSRDVVFKEFKIPQNVYRAVLEVYVSFHENDEFWYTNFPNEYIAENCLTGYPGNGPFREVVVSLDGVVVGSICPFTVVYTGGINPLLWRPITGIGSFDLPSYDIEITPFLGNILDGKTHKLGFSVTNALNVWYIDANLHLWLDKKSEKTEGKLLSYDSSPLRVYLVSNFTGFDGSFSTQATRSITSTGWVKSSYGIILTEATQVFNYSNFMVLGKEANRQIVNQTIDFENKVSSKIPSSSLNFIKSIKNFPLYLYTDVEDQENETYTSVSNVTLGINEKKVRRSEQGFSVSSLKNLQKGSGIMLVKGNLVLKGLGSTKQTYSYIDDKFCYMRNVSSSNYTIIYDQVSDSCSRRQKQHLFSRIRLSKW</sequence>
<gene>
    <name evidence="3" type="ORF">ACH5RR_028167</name>
</gene>
<feature type="signal peptide" evidence="1">
    <location>
        <begin position="1"/>
        <end position="27"/>
    </location>
</feature>
<dbReference type="Pfam" id="PF25156">
    <property type="entry name" value="PNGase_A_C"/>
    <property type="match status" value="1"/>
</dbReference>
<evidence type="ECO:0000313" key="4">
    <source>
        <dbReference type="Proteomes" id="UP001630127"/>
    </source>
</evidence>
<keyword evidence="1" id="KW-0732">Signal</keyword>
<name>A0ABD2YQ59_9GENT</name>
<dbReference type="Pfam" id="PF12222">
    <property type="entry name" value="PNGaseA"/>
    <property type="match status" value="1"/>
</dbReference>
<reference evidence="3 4" key="1">
    <citation type="submission" date="2024-11" db="EMBL/GenBank/DDBJ databases">
        <title>A near-complete genome assembly of Cinchona calisaya.</title>
        <authorList>
            <person name="Lian D.C."/>
            <person name="Zhao X.W."/>
            <person name="Wei L."/>
        </authorList>
    </citation>
    <scope>NUCLEOTIDE SEQUENCE [LARGE SCALE GENOMIC DNA]</scope>
    <source>
        <tissue evidence="3">Nenye</tissue>
    </source>
</reference>
<feature type="chain" id="PRO_5044783745" description="Peptide N-acetyl-beta-D-glucosaminyl asparaginase amidase A N-terminal domain-containing protein" evidence="1">
    <location>
        <begin position="28"/>
        <end position="616"/>
    </location>
</feature>
<proteinExistence type="predicted"/>
<keyword evidence="4" id="KW-1185">Reference proteome</keyword>
<comment type="caution">
    <text evidence="3">The sequence shown here is derived from an EMBL/GenBank/DDBJ whole genome shotgun (WGS) entry which is preliminary data.</text>
</comment>
<dbReference type="InterPro" id="IPR021102">
    <property type="entry name" value="PNGase_A"/>
</dbReference>
<protein>
    <recommendedName>
        <fullName evidence="2">Peptide N-acetyl-beta-D-glucosaminyl asparaginase amidase A N-terminal domain-containing protein</fullName>
    </recommendedName>
</protein>
<dbReference type="InterPro" id="IPR056948">
    <property type="entry name" value="PNGaseA_N"/>
</dbReference>
<dbReference type="AlphaFoldDB" id="A0ABD2YQ59"/>
<dbReference type="PANTHER" id="PTHR31104">
    <property type="entry name" value="PEPTIDE-N4-(N-ACETYL-BETA-GLUCOSAMINYL)ASPARAGINE AMIDASE A PROTEIN"/>
    <property type="match status" value="1"/>
</dbReference>
<dbReference type="EMBL" id="JBJUIK010000012">
    <property type="protein sequence ID" value="KAL3508766.1"/>
    <property type="molecule type" value="Genomic_DNA"/>
</dbReference>
<organism evidence="3 4">
    <name type="scientific">Cinchona calisaya</name>
    <dbReference type="NCBI Taxonomy" id="153742"/>
    <lineage>
        <taxon>Eukaryota</taxon>
        <taxon>Viridiplantae</taxon>
        <taxon>Streptophyta</taxon>
        <taxon>Embryophyta</taxon>
        <taxon>Tracheophyta</taxon>
        <taxon>Spermatophyta</taxon>
        <taxon>Magnoliopsida</taxon>
        <taxon>eudicotyledons</taxon>
        <taxon>Gunneridae</taxon>
        <taxon>Pentapetalae</taxon>
        <taxon>asterids</taxon>
        <taxon>lamiids</taxon>
        <taxon>Gentianales</taxon>
        <taxon>Rubiaceae</taxon>
        <taxon>Cinchonoideae</taxon>
        <taxon>Cinchoneae</taxon>
        <taxon>Cinchona</taxon>
    </lineage>
</organism>
<evidence type="ECO:0000313" key="3">
    <source>
        <dbReference type="EMBL" id="KAL3508766.1"/>
    </source>
</evidence>